<evidence type="ECO:0000313" key="3">
    <source>
        <dbReference type="EMBL" id="PKC56604.1"/>
    </source>
</evidence>
<dbReference type="AlphaFoldDB" id="A0A2N0QZW9"/>
<gene>
    <name evidence="3" type="ORF">RhiirA1_473752</name>
</gene>
<dbReference type="Proteomes" id="UP000232688">
    <property type="component" value="Unassembled WGS sequence"/>
</dbReference>
<feature type="compositionally biased region" description="Polar residues" evidence="1">
    <location>
        <begin position="105"/>
        <end position="134"/>
    </location>
</feature>
<dbReference type="Pfam" id="PF13837">
    <property type="entry name" value="Myb_DNA-bind_4"/>
    <property type="match status" value="1"/>
</dbReference>
<feature type="region of interest" description="Disordered" evidence="1">
    <location>
        <begin position="95"/>
        <end position="166"/>
    </location>
</feature>
<feature type="compositionally biased region" description="Basic residues" evidence="1">
    <location>
        <begin position="95"/>
        <end position="104"/>
    </location>
</feature>
<dbReference type="EMBL" id="LLXH01002089">
    <property type="protein sequence ID" value="PKC56604.1"/>
    <property type="molecule type" value="Genomic_DNA"/>
</dbReference>
<dbReference type="InterPro" id="IPR044822">
    <property type="entry name" value="Myb_DNA-bind_4"/>
</dbReference>
<accession>A0A2N0QZW9</accession>
<dbReference type="VEuPathDB" id="FungiDB:FUN_010848"/>
<proteinExistence type="predicted"/>
<comment type="caution">
    <text evidence="3">The sequence shown here is derived from an EMBL/GenBank/DDBJ whole genome shotgun (WGS) entry which is preliminary data.</text>
</comment>
<organism evidence="3 4">
    <name type="scientific">Rhizophagus irregularis</name>
    <dbReference type="NCBI Taxonomy" id="588596"/>
    <lineage>
        <taxon>Eukaryota</taxon>
        <taxon>Fungi</taxon>
        <taxon>Fungi incertae sedis</taxon>
        <taxon>Mucoromycota</taxon>
        <taxon>Glomeromycotina</taxon>
        <taxon>Glomeromycetes</taxon>
        <taxon>Glomerales</taxon>
        <taxon>Glomeraceae</taxon>
        <taxon>Rhizophagus</taxon>
    </lineage>
</organism>
<evidence type="ECO:0000259" key="2">
    <source>
        <dbReference type="Pfam" id="PF13837"/>
    </source>
</evidence>
<feature type="domain" description="Myb/SANT-like DNA-binding" evidence="2">
    <location>
        <begin position="3"/>
        <end position="79"/>
    </location>
</feature>
<protein>
    <recommendedName>
        <fullName evidence="2">Myb/SANT-like DNA-binding domain-containing protein</fullName>
    </recommendedName>
</protein>
<dbReference type="VEuPathDB" id="FungiDB:RhiirFUN_024805"/>
<reference evidence="3 4" key="1">
    <citation type="submission" date="2017-10" db="EMBL/GenBank/DDBJ databases">
        <title>Extensive intraspecific genome diversity in a model arbuscular mycorrhizal fungus.</title>
        <authorList>
            <person name="Chen E.C.H."/>
            <person name="Morin E."/>
            <person name="Baudet D."/>
            <person name="Noel J."/>
            <person name="Ndikumana S."/>
            <person name="Charron P."/>
            <person name="St-Onge C."/>
            <person name="Giorgi J."/>
            <person name="Grigoriev I.V."/>
            <person name="Roux C."/>
            <person name="Martin F.M."/>
            <person name="Corradi N."/>
        </authorList>
    </citation>
    <scope>NUCLEOTIDE SEQUENCE [LARGE SCALE GENOMIC DNA]</scope>
    <source>
        <strain evidence="3 4">A1</strain>
    </source>
</reference>
<dbReference type="Gene3D" id="1.10.10.60">
    <property type="entry name" value="Homeodomain-like"/>
    <property type="match status" value="1"/>
</dbReference>
<name>A0A2N0QZW9_9GLOM</name>
<reference evidence="3 4" key="2">
    <citation type="submission" date="2017-10" db="EMBL/GenBank/DDBJ databases">
        <title>Genome analyses suggest a sexual origin of heterokaryosis in a supposedly ancient asexual fungus.</title>
        <authorList>
            <person name="Corradi N."/>
            <person name="Sedzielewska K."/>
            <person name="Noel J."/>
            <person name="Charron P."/>
            <person name="Farinelli L."/>
            <person name="Marton T."/>
            <person name="Kruger M."/>
            <person name="Pelin A."/>
            <person name="Brachmann A."/>
            <person name="Corradi N."/>
        </authorList>
    </citation>
    <scope>NUCLEOTIDE SEQUENCE [LARGE SCALE GENOMIC DNA]</scope>
    <source>
        <strain evidence="3 4">A1</strain>
    </source>
</reference>
<evidence type="ECO:0000256" key="1">
    <source>
        <dbReference type="SAM" id="MobiDB-lite"/>
    </source>
</evidence>
<evidence type="ECO:0000313" key="4">
    <source>
        <dbReference type="Proteomes" id="UP000232688"/>
    </source>
</evidence>
<feature type="compositionally biased region" description="Polar residues" evidence="1">
    <location>
        <begin position="144"/>
        <end position="153"/>
    </location>
</feature>
<sequence>MSAQWSEEQIRMLIDERKNGNEQYHRTPNRNKRNFWEDIANEINRVNNTNYFTGEDCNKKFLALTRAYYTTKAYKKAKAEDESLLRGQLSTIVVTKKKKRRAQRNLRNPSSSSNTLNRSQLSRIPRPMSSSATASKIPRAIPSPNKSRPTTPAVSRPPSRPQDDQE</sequence>
<dbReference type="VEuPathDB" id="FungiDB:RhiirA1_473752"/>